<feature type="region of interest" description="Disordered" evidence="1">
    <location>
        <begin position="1"/>
        <end position="45"/>
    </location>
</feature>
<dbReference type="AlphaFoldDB" id="A0A8I1AC34"/>
<evidence type="ECO:0000313" key="2">
    <source>
        <dbReference type="EMBL" id="MBH8594415.1"/>
    </source>
</evidence>
<sequence>MKKTSNSSLEQKKKAGKTKQQNKTETEFAAGFGNKKLEGPDRPST</sequence>
<feature type="compositionally biased region" description="Basic and acidic residues" evidence="1">
    <location>
        <begin position="35"/>
        <end position="45"/>
    </location>
</feature>
<reference evidence="2 3" key="1">
    <citation type="submission" date="2020-12" db="EMBL/GenBank/DDBJ databases">
        <title>WGS of Thermoactinomyces spp.</title>
        <authorList>
            <person name="Cheng K."/>
        </authorList>
    </citation>
    <scope>NUCLEOTIDE SEQUENCE [LARGE SCALE GENOMIC DNA]</scope>
    <source>
        <strain evidence="3">CICC 10671\DSM 43846</strain>
    </source>
</reference>
<accession>A0A8I1AC34</accession>
<gene>
    <name evidence="2" type="ORF">I8U20_03625</name>
</gene>
<protein>
    <submittedName>
        <fullName evidence="2">Uncharacterized protein</fullName>
    </submittedName>
</protein>
<organism evidence="2 3">
    <name type="scientific">Thermoactinomyces intermedius</name>
    <dbReference type="NCBI Taxonomy" id="2024"/>
    <lineage>
        <taxon>Bacteria</taxon>
        <taxon>Bacillati</taxon>
        <taxon>Bacillota</taxon>
        <taxon>Bacilli</taxon>
        <taxon>Bacillales</taxon>
        <taxon>Thermoactinomycetaceae</taxon>
        <taxon>Thermoactinomyces</taxon>
    </lineage>
</organism>
<dbReference type="RefSeq" id="WP_181731852.1">
    <property type="nucleotide sequence ID" value="NZ_JACEIR010000003.1"/>
</dbReference>
<name>A0A8I1AC34_THEIN</name>
<evidence type="ECO:0000256" key="1">
    <source>
        <dbReference type="SAM" id="MobiDB-lite"/>
    </source>
</evidence>
<comment type="caution">
    <text evidence="2">The sequence shown here is derived from an EMBL/GenBank/DDBJ whole genome shotgun (WGS) entry which is preliminary data.</text>
</comment>
<keyword evidence="3" id="KW-1185">Reference proteome</keyword>
<evidence type="ECO:0000313" key="3">
    <source>
        <dbReference type="Proteomes" id="UP000633619"/>
    </source>
</evidence>
<dbReference type="Proteomes" id="UP000633619">
    <property type="component" value="Unassembled WGS sequence"/>
</dbReference>
<proteinExistence type="predicted"/>
<dbReference type="EMBL" id="JAECVW010000002">
    <property type="protein sequence ID" value="MBH8594415.1"/>
    <property type="molecule type" value="Genomic_DNA"/>
</dbReference>